<name>A0ABM9JB45_9RALS</name>
<dbReference type="SMART" id="SM00283">
    <property type="entry name" value="MA"/>
    <property type="match status" value="1"/>
</dbReference>
<feature type="transmembrane region" description="Helical" evidence="6">
    <location>
        <begin position="196"/>
        <end position="217"/>
    </location>
</feature>
<evidence type="ECO:0000259" key="7">
    <source>
        <dbReference type="PROSITE" id="PS50111"/>
    </source>
</evidence>
<sequence>MGWIKRLPVSTVLMGGFLVVAAMGAAIGGLGVYTITQLTKASEELAQKQMRAITQMGSAANSLAHASRAQTALLIATTLNERKALSGQINDSMQHLKDGVDNVRPLFTSDEGKKMIREVDAIYPVWSKRMTDFVALMDKQGLDPTQFDSRVTAENVGLLDDTAAFEKTLDKMVKRVEEVSSASTIKARDEAHRSRLVMIVMAFAGALLGIVLGIVIARRLSRQLGGEPAYAADIARRIAAGDLAVHVQTRPGDRSSMLFAMAQMQQHLTGTITNIKSSADSIASATKQIAAGNADLSQRTEEQASSLEETASSMEELTSIVKQNADNARQASQLAGNASDIAVKGGEVVGRVVETMAGINASSKKIADIIGVIEGIAFQTNILALNAAVEAARAGEQGRGFAVVAGEVRSLAQRSATAAKEIKELIGDSVGRVRNGSALVAEAGTVIDEVVVAVKRVTDIMGEISAASDEQSSGIEQVNQAVNQMDEVTQQNAALVEEAAAAALSLEEQAQLLRDAVAAFRTDGRAAHSERAAVQTAAAPLATPARSEARPDRKNAVVNEVVPSVARAIAARKSPQAAPVTGSLAGADRAGDPAAVAADQGEKAHLEAHSSVAHAATAAVSVAAAAPALKLAAASADDEDWSTF</sequence>
<feature type="region of interest" description="Disordered" evidence="5">
    <location>
        <begin position="533"/>
        <end position="554"/>
    </location>
</feature>
<dbReference type="InterPro" id="IPR004089">
    <property type="entry name" value="MCPsignal_dom"/>
</dbReference>
<evidence type="ECO:0000256" key="4">
    <source>
        <dbReference type="SAM" id="Coils"/>
    </source>
</evidence>
<dbReference type="Gene3D" id="1.10.287.950">
    <property type="entry name" value="Methyl-accepting chemotaxis protein"/>
    <property type="match status" value="1"/>
</dbReference>
<comment type="caution">
    <text evidence="8">The sequence shown here is derived from an EMBL/GenBank/DDBJ whole genome shotgun (WGS) entry which is preliminary data.</text>
</comment>
<dbReference type="PRINTS" id="PR00260">
    <property type="entry name" value="CHEMTRNSDUCR"/>
</dbReference>
<proteinExistence type="inferred from homology"/>
<dbReference type="InterPro" id="IPR051310">
    <property type="entry name" value="MCP_chemotaxis"/>
</dbReference>
<keyword evidence="3" id="KW-0807">Transducer</keyword>
<dbReference type="CDD" id="cd11386">
    <property type="entry name" value="MCP_signal"/>
    <property type="match status" value="1"/>
</dbReference>
<evidence type="ECO:0000313" key="9">
    <source>
        <dbReference type="Proteomes" id="UP001189616"/>
    </source>
</evidence>
<dbReference type="Pfam" id="PF12729">
    <property type="entry name" value="4HB_MCP_1"/>
    <property type="match status" value="1"/>
</dbReference>
<keyword evidence="1" id="KW-0488">Methylation</keyword>
<evidence type="ECO:0000256" key="2">
    <source>
        <dbReference type="ARBA" id="ARBA00029447"/>
    </source>
</evidence>
<feature type="compositionally biased region" description="Low complexity" evidence="5">
    <location>
        <begin position="533"/>
        <end position="546"/>
    </location>
</feature>
<feature type="compositionally biased region" description="Low complexity" evidence="5">
    <location>
        <begin position="585"/>
        <end position="599"/>
    </location>
</feature>
<organism evidence="8 9">
    <name type="scientific">Ralstonia condita</name>
    <dbReference type="NCBI Taxonomy" id="3058600"/>
    <lineage>
        <taxon>Bacteria</taxon>
        <taxon>Pseudomonadati</taxon>
        <taxon>Pseudomonadota</taxon>
        <taxon>Betaproteobacteria</taxon>
        <taxon>Burkholderiales</taxon>
        <taxon>Burkholderiaceae</taxon>
        <taxon>Ralstonia</taxon>
    </lineage>
</organism>
<dbReference type="EMBL" id="CATYWO010000002">
    <property type="protein sequence ID" value="CAJ0788534.1"/>
    <property type="molecule type" value="Genomic_DNA"/>
</dbReference>
<gene>
    <name evidence="8" type="ORF">LMG7141_02097</name>
</gene>
<dbReference type="Proteomes" id="UP001189616">
    <property type="component" value="Unassembled WGS sequence"/>
</dbReference>
<dbReference type="PROSITE" id="PS50111">
    <property type="entry name" value="CHEMOTAXIS_TRANSDUC_2"/>
    <property type="match status" value="1"/>
</dbReference>
<evidence type="ECO:0000256" key="3">
    <source>
        <dbReference type="PROSITE-ProRule" id="PRU00284"/>
    </source>
</evidence>
<evidence type="ECO:0000256" key="1">
    <source>
        <dbReference type="ARBA" id="ARBA00022481"/>
    </source>
</evidence>
<dbReference type="Pfam" id="PF00015">
    <property type="entry name" value="MCPsignal"/>
    <property type="match status" value="1"/>
</dbReference>
<keyword evidence="9" id="KW-1185">Reference proteome</keyword>
<protein>
    <recommendedName>
        <fullName evidence="7">Methyl-accepting transducer domain-containing protein</fullName>
    </recommendedName>
</protein>
<feature type="transmembrane region" description="Helical" evidence="6">
    <location>
        <begin position="12"/>
        <end position="35"/>
    </location>
</feature>
<dbReference type="InterPro" id="IPR004090">
    <property type="entry name" value="Chemotax_Me-accpt_rcpt"/>
</dbReference>
<keyword evidence="6" id="KW-0812">Transmembrane</keyword>
<dbReference type="SUPFAM" id="SSF58104">
    <property type="entry name" value="Methyl-accepting chemotaxis protein (MCP) signaling domain"/>
    <property type="match status" value="1"/>
</dbReference>
<keyword evidence="6" id="KW-1133">Transmembrane helix</keyword>
<accession>A0ABM9JB45</accession>
<dbReference type="PANTHER" id="PTHR43531:SF14">
    <property type="entry name" value="METHYL-ACCEPTING CHEMOTAXIS PROTEIN I-RELATED"/>
    <property type="match status" value="1"/>
</dbReference>
<dbReference type="InterPro" id="IPR024478">
    <property type="entry name" value="HlyB_4HB_MCP"/>
</dbReference>
<reference evidence="8 9" key="1">
    <citation type="submission" date="2023-07" db="EMBL/GenBank/DDBJ databases">
        <authorList>
            <person name="Peeters C."/>
        </authorList>
    </citation>
    <scope>NUCLEOTIDE SEQUENCE [LARGE SCALE GENOMIC DNA]</scope>
    <source>
        <strain evidence="8 9">LMG 7141</strain>
    </source>
</reference>
<comment type="similarity">
    <text evidence="2">Belongs to the methyl-accepting chemotaxis (MCP) protein family.</text>
</comment>
<feature type="domain" description="Methyl-accepting transducer" evidence="7">
    <location>
        <begin position="278"/>
        <end position="507"/>
    </location>
</feature>
<evidence type="ECO:0000313" key="8">
    <source>
        <dbReference type="EMBL" id="CAJ0788534.1"/>
    </source>
</evidence>
<keyword evidence="6" id="KW-0472">Membrane</keyword>
<evidence type="ECO:0000256" key="6">
    <source>
        <dbReference type="SAM" id="Phobius"/>
    </source>
</evidence>
<dbReference type="PANTHER" id="PTHR43531">
    <property type="entry name" value="PROTEIN ICFG"/>
    <property type="match status" value="1"/>
</dbReference>
<keyword evidence="4" id="KW-0175">Coiled coil</keyword>
<dbReference type="RefSeq" id="WP_316657514.1">
    <property type="nucleotide sequence ID" value="NZ_CATYWO010000002.1"/>
</dbReference>
<feature type="region of interest" description="Disordered" evidence="5">
    <location>
        <begin position="572"/>
        <end position="603"/>
    </location>
</feature>
<evidence type="ECO:0000256" key="5">
    <source>
        <dbReference type="SAM" id="MobiDB-lite"/>
    </source>
</evidence>
<feature type="coiled-coil region" evidence="4">
    <location>
        <begin position="478"/>
        <end position="516"/>
    </location>
</feature>